<evidence type="ECO:0000313" key="2">
    <source>
        <dbReference type="EnsemblMetazoa" id="ASIC017684-PA"/>
    </source>
</evidence>
<accession>A0A084WGY9</accession>
<dbReference type="EMBL" id="ATLV01023771">
    <property type="status" value="NOT_ANNOTATED_CDS"/>
    <property type="molecule type" value="Genomic_DNA"/>
</dbReference>
<reference evidence="2" key="2">
    <citation type="submission" date="2020-05" db="UniProtKB">
        <authorList>
            <consortium name="EnsemblMetazoa"/>
        </authorList>
    </citation>
    <scope>IDENTIFICATION</scope>
</reference>
<dbReference type="EnsemblMetazoa" id="ASIC017684-RA">
    <property type="protein sequence ID" value="ASIC017684-PA"/>
    <property type="gene ID" value="ASIC017684"/>
</dbReference>
<gene>
    <name evidence="1" type="ORF">ZHAS_00017684</name>
</gene>
<dbReference type="Proteomes" id="UP000030765">
    <property type="component" value="Unassembled WGS sequence"/>
</dbReference>
<dbReference type="AlphaFoldDB" id="A0A084WGY9"/>
<protein>
    <submittedName>
        <fullName evidence="1 2">Uncharacterized protein</fullName>
    </submittedName>
</protein>
<reference evidence="1 3" key="1">
    <citation type="journal article" date="2014" name="BMC Genomics">
        <title>Genome sequence of Anopheles sinensis provides insight into genetics basis of mosquito competence for malaria parasites.</title>
        <authorList>
            <person name="Zhou D."/>
            <person name="Zhang D."/>
            <person name="Ding G."/>
            <person name="Shi L."/>
            <person name="Hou Q."/>
            <person name="Ye Y."/>
            <person name="Xu Y."/>
            <person name="Zhou H."/>
            <person name="Xiong C."/>
            <person name="Li S."/>
            <person name="Yu J."/>
            <person name="Hong S."/>
            <person name="Yu X."/>
            <person name="Zou P."/>
            <person name="Chen C."/>
            <person name="Chang X."/>
            <person name="Wang W."/>
            <person name="Lv Y."/>
            <person name="Sun Y."/>
            <person name="Ma L."/>
            <person name="Shen B."/>
            <person name="Zhu C."/>
        </authorList>
    </citation>
    <scope>NUCLEOTIDE SEQUENCE [LARGE SCALE GENOMIC DNA]</scope>
</reference>
<keyword evidence="3" id="KW-1185">Reference proteome</keyword>
<name>A0A084WGY9_ANOSI</name>
<organism evidence="1">
    <name type="scientific">Anopheles sinensis</name>
    <name type="common">Mosquito</name>
    <dbReference type="NCBI Taxonomy" id="74873"/>
    <lineage>
        <taxon>Eukaryota</taxon>
        <taxon>Metazoa</taxon>
        <taxon>Ecdysozoa</taxon>
        <taxon>Arthropoda</taxon>
        <taxon>Hexapoda</taxon>
        <taxon>Insecta</taxon>
        <taxon>Pterygota</taxon>
        <taxon>Neoptera</taxon>
        <taxon>Endopterygota</taxon>
        <taxon>Diptera</taxon>
        <taxon>Nematocera</taxon>
        <taxon>Culicoidea</taxon>
        <taxon>Culicidae</taxon>
        <taxon>Anophelinae</taxon>
        <taxon>Anopheles</taxon>
    </lineage>
</organism>
<evidence type="ECO:0000313" key="3">
    <source>
        <dbReference type="Proteomes" id="UP000030765"/>
    </source>
</evidence>
<proteinExistence type="predicted"/>
<dbReference type="VEuPathDB" id="VectorBase:ASIC017684"/>
<sequence length="124" mass="13682">MRTKNDDNRIPSAIGGRLLLPFHSHRRTRGRRNMTTDTDTGRACRSAFEISLSSIRRKYQPGCHSSRNVLPGCSRPLRILIDRLPKAGGQGDSGGDRDGQEANAALANAGFGRDFAFLERDLVM</sequence>
<dbReference type="EMBL" id="KE525346">
    <property type="protein sequence ID" value="KFB49483.1"/>
    <property type="molecule type" value="Genomic_DNA"/>
</dbReference>
<evidence type="ECO:0000313" key="1">
    <source>
        <dbReference type="EMBL" id="KFB49483.1"/>
    </source>
</evidence>